<proteinExistence type="predicted"/>
<feature type="region of interest" description="Disordered" evidence="1">
    <location>
        <begin position="1"/>
        <end position="71"/>
    </location>
</feature>
<comment type="caution">
    <text evidence="2">The sequence shown here is derived from an EMBL/GenBank/DDBJ whole genome shotgun (WGS) entry which is preliminary data.</text>
</comment>
<dbReference type="Proteomes" id="UP000750711">
    <property type="component" value="Unassembled WGS sequence"/>
</dbReference>
<accession>A0A9P8LHC3</accession>
<evidence type="ECO:0000313" key="3">
    <source>
        <dbReference type="Proteomes" id="UP000750711"/>
    </source>
</evidence>
<organism evidence="2 3">
    <name type="scientific">Trichoglossum hirsutum</name>
    <dbReference type="NCBI Taxonomy" id="265104"/>
    <lineage>
        <taxon>Eukaryota</taxon>
        <taxon>Fungi</taxon>
        <taxon>Dikarya</taxon>
        <taxon>Ascomycota</taxon>
        <taxon>Pezizomycotina</taxon>
        <taxon>Geoglossomycetes</taxon>
        <taxon>Geoglossales</taxon>
        <taxon>Geoglossaceae</taxon>
        <taxon>Trichoglossum</taxon>
    </lineage>
</organism>
<sequence length="316" mass="35452">MAEELASGEHSLDPAYFAEEPQLPDSYDGFYEPRSDSPTLSLPPPSSLPPSALGKEEIKETPASEGSPVLSMLSTSGLVSSEDLEKLEEIVRSDESVANHLKQEAYQKILNVAKTIPGSPTNAAAQRRVQAVKPSFELYYLFNRTIDLDLLIELLEDEDVQIRTQVYQVLHHIIYFCPLTPTSKTLRHIKRLLIPLLHLTLSTSLTSTFPLPLAILSFTINLLKKAPYLLIPDLFVPSNAKEHGTLLWLSDKYGEITSPAARWGGKVRREIDMAWRDYTRKIFEREGVRVGRESEVRLASAEKIVGWWAGWLGEGQ</sequence>
<keyword evidence="3" id="KW-1185">Reference proteome</keyword>
<name>A0A9P8LHC3_9PEZI</name>
<dbReference type="EMBL" id="JAGHQM010000086">
    <property type="protein sequence ID" value="KAH0565521.1"/>
    <property type="molecule type" value="Genomic_DNA"/>
</dbReference>
<evidence type="ECO:0000313" key="2">
    <source>
        <dbReference type="EMBL" id="KAH0565521.1"/>
    </source>
</evidence>
<protein>
    <submittedName>
        <fullName evidence="2">Uncharacterized protein</fullName>
    </submittedName>
</protein>
<dbReference type="AlphaFoldDB" id="A0A9P8LHC3"/>
<reference evidence="2" key="1">
    <citation type="submission" date="2021-03" db="EMBL/GenBank/DDBJ databases">
        <title>Comparative genomics and phylogenomic investigation of the class Geoglossomycetes provide insights into ecological specialization and systematics.</title>
        <authorList>
            <person name="Melie T."/>
            <person name="Pirro S."/>
            <person name="Miller A.N."/>
            <person name="Quandt A."/>
        </authorList>
    </citation>
    <scope>NUCLEOTIDE SEQUENCE</scope>
    <source>
        <strain evidence="2">CAQ_001_2017</strain>
    </source>
</reference>
<evidence type="ECO:0000256" key="1">
    <source>
        <dbReference type="SAM" id="MobiDB-lite"/>
    </source>
</evidence>
<gene>
    <name evidence="2" type="ORF">GP486_001095</name>
</gene>
<feature type="non-terminal residue" evidence="2">
    <location>
        <position position="316"/>
    </location>
</feature>